<dbReference type="InterPro" id="IPR051465">
    <property type="entry name" value="Cell_Envelope_Struct_Comp"/>
</dbReference>
<feature type="domain" description="SLH" evidence="3">
    <location>
        <begin position="439"/>
        <end position="502"/>
    </location>
</feature>
<dbReference type="PROSITE" id="PS51272">
    <property type="entry name" value="SLH"/>
    <property type="match status" value="1"/>
</dbReference>
<dbReference type="Proteomes" id="UP001597506">
    <property type="component" value="Unassembled WGS sequence"/>
</dbReference>
<reference evidence="5" key="1">
    <citation type="journal article" date="2019" name="Int. J. Syst. Evol. Microbiol.">
        <title>The Global Catalogue of Microorganisms (GCM) 10K type strain sequencing project: providing services to taxonomists for standard genome sequencing and annotation.</title>
        <authorList>
            <consortium name="The Broad Institute Genomics Platform"/>
            <consortium name="The Broad Institute Genome Sequencing Center for Infectious Disease"/>
            <person name="Wu L."/>
            <person name="Ma J."/>
        </authorList>
    </citation>
    <scope>NUCLEOTIDE SEQUENCE [LARGE SCALE GENOMIC DNA]</scope>
    <source>
        <strain evidence="5">KCTC 3913</strain>
    </source>
</reference>
<keyword evidence="5" id="KW-1185">Reference proteome</keyword>
<feature type="chain" id="PRO_5046008792" evidence="2">
    <location>
        <begin position="23"/>
        <end position="554"/>
    </location>
</feature>
<keyword evidence="1 2" id="KW-0732">Signal</keyword>
<organism evidence="4 5">
    <name type="scientific">Bacillus seohaeanensis</name>
    <dbReference type="NCBI Taxonomy" id="284580"/>
    <lineage>
        <taxon>Bacteria</taxon>
        <taxon>Bacillati</taxon>
        <taxon>Bacillota</taxon>
        <taxon>Bacilli</taxon>
        <taxon>Bacillales</taxon>
        <taxon>Bacillaceae</taxon>
        <taxon>Bacillus</taxon>
    </lineage>
</organism>
<dbReference type="Pfam" id="PF00395">
    <property type="entry name" value="SLH"/>
    <property type="match status" value="3"/>
</dbReference>
<dbReference type="EMBL" id="JBHUMF010000002">
    <property type="protein sequence ID" value="MFD2679270.1"/>
    <property type="molecule type" value="Genomic_DNA"/>
</dbReference>
<dbReference type="Gene3D" id="2.60.120.380">
    <property type="match status" value="3"/>
</dbReference>
<accession>A0ABW5RLV9</accession>
<evidence type="ECO:0000256" key="2">
    <source>
        <dbReference type="SAM" id="SignalP"/>
    </source>
</evidence>
<protein>
    <submittedName>
        <fullName evidence="4">S-layer homology domain-containing protein</fullName>
    </submittedName>
</protein>
<name>A0ABW5RLV9_9BACI</name>
<proteinExistence type="predicted"/>
<dbReference type="SUPFAM" id="SSF89260">
    <property type="entry name" value="Collagen-binding domain"/>
    <property type="match status" value="2"/>
</dbReference>
<evidence type="ECO:0000259" key="3">
    <source>
        <dbReference type="PROSITE" id="PS51272"/>
    </source>
</evidence>
<evidence type="ECO:0000256" key="1">
    <source>
        <dbReference type="ARBA" id="ARBA00022729"/>
    </source>
</evidence>
<evidence type="ECO:0000313" key="4">
    <source>
        <dbReference type="EMBL" id="MFD2679270.1"/>
    </source>
</evidence>
<sequence>MKKFSLAITIILLVLGSIGPFAASTAAASSQSELAIGDKASGEISEENGEQIYKIDLLEAGRLTVNISSYFEHMDVQLHDFNGEEIWDSSVLYGEENNPEKWSNQVDLEAGTYLLTIKQGNWGVTTGSYIVEADFKPAENNEVEPNNGTEIAQLLTLDEQTVQGFLSWSDSVDYYKVQLPQAGKLTVNASSYFEHADVQLYDVNGEEVWNDSILYGEEYNPQKLSRQVDLEAGTYFIKINKGNWGDTTGTYTLGTVFQAAENNEVEPNNGTEIAQLLTLNDKSVKGFLSWSDSEDYYKVVLPKAGQVRINISSYFEHMDIQLLDTDRNELLDSSVTYGKENDPQKWSEEKELEAGTYYIKISKGNWGDTTGTYLLNVEDPSTLKAFTDVSDRYKEAVGHLVQEDITQGLTNTMFGTRNKIKRIDAAVLLAKALKLDLQSSKEAGFKDVPSRAKDAVNALVEKDILNGKSKERFGANDNLTRGEMALMIKRAYELEGSGVNLSFTDVSDRYELAVKSLVKNKITQGKTAISYGTGSPITRGEMAIFLFRAGSLKY</sequence>
<dbReference type="InterPro" id="IPR001119">
    <property type="entry name" value="SLH_dom"/>
</dbReference>
<comment type="caution">
    <text evidence="4">The sequence shown here is derived from an EMBL/GenBank/DDBJ whole genome shotgun (WGS) entry which is preliminary data.</text>
</comment>
<evidence type="ECO:0000313" key="5">
    <source>
        <dbReference type="Proteomes" id="UP001597506"/>
    </source>
</evidence>
<dbReference type="PANTHER" id="PTHR43308">
    <property type="entry name" value="OUTER MEMBRANE PROTEIN ALPHA-RELATED"/>
    <property type="match status" value="1"/>
</dbReference>
<dbReference type="RefSeq" id="WP_377931773.1">
    <property type="nucleotide sequence ID" value="NZ_JBHUMF010000002.1"/>
</dbReference>
<feature type="signal peptide" evidence="2">
    <location>
        <begin position="1"/>
        <end position="22"/>
    </location>
</feature>
<dbReference type="PANTHER" id="PTHR43308:SF5">
    <property type="entry name" value="S-LAYER PROTEIN _ PEPTIDOGLYCAN ENDO-BETA-N-ACETYLGLUCOSAMINIDASE"/>
    <property type="match status" value="1"/>
</dbReference>
<gene>
    <name evidence="4" type="ORF">ACFSUL_00740</name>
</gene>